<gene>
    <name evidence="2" type="ORF">AB205_0099750</name>
</gene>
<dbReference type="AlphaFoldDB" id="A0A2G9R9U9"/>
<dbReference type="EMBL" id="KV955174">
    <property type="protein sequence ID" value="PIO24646.1"/>
    <property type="molecule type" value="Genomic_DNA"/>
</dbReference>
<reference evidence="3" key="1">
    <citation type="journal article" date="2017" name="Nat. Commun.">
        <title>The North American bullfrog draft genome provides insight into hormonal regulation of long noncoding RNA.</title>
        <authorList>
            <person name="Hammond S.A."/>
            <person name="Warren R.L."/>
            <person name="Vandervalk B.P."/>
            <person name="Kucuk E."/>
            <person name="Khan H."/>
            <person name="Gibb E.A."/>
            <person name="Pandoh P."/>
            <person name="Kirk H."/>
            <person name="Zhao Y."/>
            <person name="Jones M."/>
            <person name="Mungall A.J."/>
            <person name="Coope R."/>
            <person name="Pleasance S."/>
            <person name="Moore R.A."/>
            <person name="Holt R.A."/>
            <person name="Round J.M."/>
            <person name="Ohora S."/>
            <person name="Walle B.V."/>
            <person name="Veldhoen N."/>
            <person name="Helbing C.C."/>
            <person name="Birol I."/>
        </authorList>
    </citation>
    <scope>NUCLEOTIDE SEQUENCE [LARGE SCALE GENOMIC DNA]</scope>
</reference>
<accession>A0A2G9R9U9</accession>
<dbReference type="Proteomes" id="UP000228934">
    <property type="component" value="Unassembled WGS sequence"/>
</dbReference>
<dbReference type="FunFam" id="3.30.160.60:FF:001967">
    <property type="entry name" value="Ras-responsive element-binding protein"/>
    <property type="match status" value="1"/>
</dbReference>
<proteinExistence type="predicted"/>
<dbReference type="SMART" id="SM00355">
    <property type="entry name" value="ZnF_C2H2"/>
    <property type="match status" value="1"/>
</dbReference>
<evidence type="ECO:0000313" key="3">
    <source>
        <dbReference type="Proteomes" id="UP000228934"/>
    </source>
</evidence>
<dbReference type="InterPro" id="IPR013087">
    <property type="entry name" value="Znf_C2H2_type"/>
</dbReference>
<keyword evidence="3" id="KW-1185">Reference proteome</keyword>
<feature type="domain" description="C2H2-type" evidence="1">
    <location>
        <begin position="10"/>
        <end position="32"/>
    </location>
</feature>
<dbReference type="SUPFAM" id="SSF57667">
    <property type="entry name" value="beta-beta-alpha zinc fingers"/>
    <property type="match status" value="1"/>
</dbReference>
<name>A0A2G9R9U9_AQUCT</name>
<sequence>MLRHTGEKPLRCPQCHYTTGHWDNYKRHQKTHGHSGGLNEPPSTGWSILHQHLFYPVLGGASFTNTNSIQYWVEHPSPTPILSSTGWSILHQHQFYPVLGGASFTNTYSM</sequence>
<organism evidence="2 3">
    <name type="scientific">Aquarana catesbeiana</name>
    <name type="common">American bullfrog</name>
    <name type="synonym">Rana catesbeiana</name>
    <dbReference type="NCBI Taxonomy" id="8400"/>
    <lineage>
        <taxon>Eukaryota</taxon>
        <taxon>Metazoa</taxon>
        <taxon>Chordata</taxon>
        <taxon>Craniata</taxon>
        <taxon>Vertebrata</taxon>
        <taxon>Euteleostomi</taxon>
        <taxon>Amphibia</taxon>
        <taxon>Batrachia</taxon>
        <taxon>Anura</taxon>
        <taxon>Neobatrachia</taxon>
        <taxon>Ranoidea</taxon>
        <taxon>Ranidae</taxon>
        <taxon>Aquarana</taxon>
    </lineage>
</organism>
<evidence type="ECO:0000313" key="2">
    <source>
        <dbReference type="EMBL" id="PIO24646.1"/>
    </source>
</evidence>
<dbReference type="OrthoDB" id="9896260at2759"/>
<dbReference type="InterPro" id="IPR036236">
    <property type="entry name" value="Znf_C2H2_sf"/>
</dbReference>
<evidence type="ECO:0000259" key="1">
    <source>
        <dbReference type="SMART" id="SM00355"/>
    </source>
</evidence>
<dbReference type="Gene3D" id="3.30.160.60">
    <property type="entry name" value="Classic Zinc Finger"/>
    <property type="match status" value="1"/>
</dbReference>
<protein>
    <recommendedName>
        <fullName evidence="1">C2H2-type domain-containing protein</fullName>
    </recommendedName>
</protein>